<feature type="region of interest" description="Disordered" evidence="1">
    <location>
        <begin position="18"/>
        <end position="72"/>
    </location>
</feature>
<sequence>SSIEATIKTQLRRTLQRVLSGGVQQPRKKRRKAEQSCPKITVAFTNRSYGSSPDDDQSSTSNKRWINEQDLT</sequence>
<organism evidence="2 3">
    <name type="scientific">Romanomermis culicivorax</name>
    <name type="common">Nematode worm</name>
    <dbReference type="NCBI Taxonomy" id="13658"/>
    <lineage>
        <taxon>Eukaryota</taxon>
        <taxon>Metazoa</taxon>
        <taxon>Ecdysozoa</taxon>
        <taxon>Nematoda</taxon>
        <taxon>Enoplea</taxon>
        <taxon>Dorylaimia</taxon>
        <taxon>Mermithida</taxon>
        <taxon>Mermithoidea</taxon>
        <taxon>Mermithidae</taxon>
        <taxon>Romanomermis</taxon>
    </lineage>
</organism>
<evidence type="ECO:0000256" key="1">
    <source>
        <dbReference type="SAM" id="MobiDB-lite"/>
    </source>
</evidence>
<dbReference type="AlphaFoldDB" id="A0A915KUA2"/>
<dbReference type="WBParaSite" id="nRc.2.0.1.t41163-RA">
    <property type="protein sequence ID" value="nRc.2.0.1.t41163-RA"/>
    <property type="gene ID" value="nRc.2.0.1.g41163"/>
</dbReference>
<feature type="compositionally biased region" description="Polar residues" evidence="1">
    <location>
        <begin position="58"/>
        <end position="72"/>
    </location>
</feature>
<reference evidence="3" key="1">
    <citation type="submission" date="2022-11" db="UniProtKB">
        <authorList>
            <consortium name="WormBaseParasite"/>
        </authorList>
    </citation>
    <scope>IDENTIFICATION</scope>
</reference>
<protein>
    <submittedName>
        <fullName evidence="3">Uncharacterized protein</fullName>
    </submittedName>
</protein>
<keyword evidence="2" id="KW-1185">Reference proteome</keyword>
<accession>A0A915KUA2</accession>
<evidence type="ECO:0000313" key="3">
    <source>
        <dbReference type="WBParaSite" id="nRc.2.0.1.t41163-RA"/>
    </source>
</evidence>
<name>A0A915KUA2_ROMCU</name>
<dbReference type="Proteomes" id="UP000887565">
    <property type="component" value="Unplaced"/>
</dbReference>
<evidence type="ECO:0000313" key="2">
    <source>
        <dbReference type="Proteomes" id="UP000887565"/>
    </source>
</evidence>
<proteinExistence type="predicted"/>